<dbReference type="PANTHER" id="PTHR33571:SF12">
    <property type="entry name" value="BSL3053 PROTEIN"/>
    <property type="match status" value="1"/>
</dbReference>
<evidence type="ECO:0000256" key="2">
    <source>
        <dbReference type="ARBA" id="ARBA00022649"/>
    </source>
</evidence>
<dbReference type="AlphaFoldDB" id="A8YHA0"/>
<sequence length="107" mass="12029">MRNYSKTNEKKSLLFIAAKHGANNVRIFGSVARGEADEKSDIDLLIDYCSERRSSWFPLPLIRELEALLGGKVDIVTEQGLKDRIRERVLKEAIPLGEIIPNACGIF</sequence>
<evidence type="ECO:0000313" key="11">
    <source>
        <dbReference type="EMBL" id="CAO88132.1"/>
    </source>
</evidence>
<evidence type="ECO:0000256" key="6">
    <source>
        <dbReference type="ARBA" id="ARBA00022741"/>
    </source>
</evidence>
<dbReference type="GO" id="GO:0046872">
    <property type="term" value="F:metal ion binding"/>
    <property type="evidence" value="ECO:0007669"/>
    <property type="project" value="UniProtKB-KW"/>
</dbReference>
<keyword evidence="3" id="KW-0808">Transferase</keyword>
<organism evidence="11">
    <name type="scientific">Microcystis aeruginosa (strain PCC 7806)</name>
    <dbReference type="NCBI Taxonomy" id="267872"/>
    <lineage>
        <taxon>Bacteria</taxon>
        <taxon>Bacillati</taxon>
        <taxon>Cyanobacteriota</taxon>
        <taxon>Cyanophyceae</taxon>
        <taxon>Oscillatoriophycideae</taxon>
        <taxon>Chroococcales</taxon>
        <taxon>Microcystaceae</taxon>
        <taxon>Microcystis</taxon>
    </lineage>
</organism>
<evidence type="ECO:0000256" key="1">
    <source>
        <dbReference type="ARBA" id="ARBA00001946"/>
    </source>
</evidence>
<dbReference type="Gene3D" id="3.30.460.10">
    <property type="entry name" value="Beta Polymerase, domain 2"/>
    <property type="match status" value="1"/>
</dbReference>
<dbReference type="SUPFAM" id="SSF81301">
    <property type="entry name" value="Nucleotidyltransferase"/>
    <property type="match status" value="1"/>
</dbReference>
<accession>A8YHA0</accession>
<dbReference type="GO" id="GO:0016779">
    <property type="term" value="F:nucleotidyltransferase activity"/>
    <property type="evidence" value="ECO:0007669"/>
    <property type="project" value="UniProtKB-KW"/>
</dbReference>
<dbReference type="EMBL" id="AM778943">
    <property type="protein sequence ID" value="CAO88132.1"/>
    <property type="molecule type" value="Genomic_DNA"/>
</dbReference>
<evidence type="ECO:0000256" key="8">
    <source>
        <dbReference type="ARBA" id="ARBA00022842"/>
    </source>
</evidence>
<dbReference type="GO" id="GO:0005524">
    <property type="term" value="F:ATP binding"/>
    <property type="evidence" value="ECO:0007669"/>
    <property type="project" value="UniProtKB-KW"/>
</dbReference>
<evidence type="ECO:0000259" key="10">
    <source>
        <dbReference type="Pfam" id="PF01909"/>
    </source>
</evidence>
<reference evidence="11" key="1">
    <citation type="submission" date="2007-08" db="EMBL/GenBank/DDBJ databases">
        <authorList>
            <person name="Frangeul L."/>
        </authorList>
    </citation>
    <scope>NUCLEOTIDE SEQUENCE</scope>
    <source>
        <strain evidence="11">PCC 7806</strain>
    </source>
</reference>
<evidence type="ECO:0000256" key="7">
    <source>
        <dbReference type="ARBA" id="ARBA00022840"/>
    </source>
</evidence>
<protein>
    <submittedName>
        <fullName evidence="11">Similar to tr|Q7NFK1|Q7NFK1</fullName>
    </submittedName>
</protein>
<keyword evidence="4" id="KW-0548">Nucleotidyltransferase</keyword>
<dbReference type="InterPro" id="IPR002934">
    <property type="entry name" value="Polymerase_NTP_transf_dom"/>
</dbReference>
<feature type="domain" description="Polymerase nucleotidyl transferase" evidence="10">
    <location>
        <begin position="20"/>
        <end position="94"/>
    </location>
</feature>
<gene>
    <name evidence="11" type="ORF">IPF_1933</name>
</gene>
<keyword evidence="5" id="KW-0479">Metal-binding</keyword>
<keyword evidence="7" id="KW-0067">ATP-binding</keyword>
<keyword evidence="2" id="KW-1277">Toxin-antitoxin system</keyword>
<dbReference type="InterPro" id="IPR043519">
    <property type="entry name" value="NT_sf"/>
</dbReference>
<dbReference type="InterPro" id="IPR052038">
    <property type="entry name" value="Type-VII_TA_antitoxin"/>
</dbReference>
<comment type="cofactor">
    <cofactor evidence="1">
        <name>Mg(2+)</name>
        <dbReference type="ChEBI" id="CHEBI:18420"/>
    </cofactor>
</comment>
<comment type="similarity">
    <text evidence="9">Belongs to the MntA antitoxin family.</text>
</comment>
<dbReference type="PANTHER" id="PTHR33571">
    <property type="entry name" value="SSL8005 PROTEIN"/>
    <property type="match status" value="1"/>
</dbReference>
<evidence type="ECO:0000256" key="4">
    <source>
        <dbReference type="ARBA" id="ARBA00022695"/>
    </source>
</evidence>
<evidence type="ECO:0000256" key="5">
    <source>
        <dbReference type="ARBA" id="ARBA00022723"/>
    </source>
</evidence>
<keyword evidence="8" id="KW-0460">Magnesium</keyword>
<evidence type="ECO:0000256" key="3">
    <source>
        <dbReference type="ARBA" id="ARBA00022679"/>
    </source>
</evidence>
<proteinExistence type="inferred from homology"/>
<evidence type="ECO:0000256" key="9">
    <source>
        <dbReference type="ARBA" id="ARBA00038276"/>
    </source>
</evidence>
<keyword evidence="6" id="KW-0547">Nucleotide-binding</keyword>
<dbReference type="CDD" id="cd05403">
    <property type="entry name" value="NT_KNTase_like"/>
    <property type="match status" value="1"/>
</dbReference>
<name>A8YHA0_MICA7</name>
<dbReference type="Pfam" id="PF01909">
    <property type="entry name" value="NTP_transf_2"/>
    <property type="match status" value="1"/>
</dbReference>